<dbReference type="GO" id="GO:0001764">
    <property type="term" value="P:neuron migration"/>
    <property type="evidence" value="ECO:0007669"/>
    <property type="project" value="TreeGrafter"/>
</dbReference>
<dbReference type="OrthoDB" id="536372at2759"/>
<dbReference type="GO" id="GO:0031410">
    <property type="term" value="C:cytoplasmic vesicle"/>
    <property type="evidence" value="ECO:0007669"/>
    <property type="project" value="TreeGrafter"/>
</dbReference>
<keyword evidence="1" id="KW-1133">Transmembrane helix</keyword>
<feature type="domain" description="PKD" evidence="2">
    <location>
        <begin position="159"/>
        <end position="244"/>
    </location>
</feature>
<dbReference type="GO" id="GO:0016020">
    <property type="term" value="C:membrane"/>
    <property type="evidence" value="ECO:0007669"/>
    <property type="project" value="TreeGrafter"/>
</dbReference>
<gene>
    <name evidence="3" type="ORF">WR25_10727</name>
</gene>
<keyword evidence="4" id="KW-1185">Reference proteome</keyword>
<accession>A0A2A2KM97</accession>
<dbReference type="SUPFAM" id="SSF49299">
    <property type="entry name" value="PKD domain"/>
    <property type="match status" value="2"/>
</dbReference>
<dbReference type="Proteomes" id="UP000218231">
    <property type="component" value="Unassembled WGS sequence"/>
</dbReference>
<protein>
    <recommendedName>
        <fullName evidence="2">PKD domain-containing protein</fullName>
    </recommendedName>
</protein>
<dbReference type="InterPro" id="IPR013783">
    <property type="entry name" value="Ig-like_fold"/>
</dbReference>
<reference evidence="3 4" key="1">
    <citation type="journal article" date="2017" name="Curr. Biol.">
        <title>Genome architecture and evolution of a unichromosomal asexual nematode.</title>
        <authorList>
            <person name="Fradin H."/>
            <person name="Zegar C."/>
            <person name="Gutwein M."/>
            <person name="Lucas J."/>
            <person name="Kovtun M."/>
            <person name="Corcoran D."/>
            <person name="Baugh L.R."/>
            <person name="Kiontke K."/>
            <person name="Gunsalus K."/>
            <person name="Fitch D.H."/>
            <person name="Piano F."/>
        </authorList>
    </citation>
    <scope>NUCLEOTIDE SEQUENCE [LARGE SCALE GENOMIC DNA]</scope>
    <source>
        <strain evidence="3">PF1309</strain>
    </source>
</reference>
<dbReference type="InterPro" id="IPR035986">
    <property type="entry name" value="PKD_dom_sf"/>
</dbReference>
<dbReference type="Pfam" id="PF22352">
    <property type="entry name" value="K319L-like_PKD"/>
    <property type="match status" value="5"/>
</dbReference>
<dbReference type="STRING" id="2018661.A0A2A2KM97"/>
<name>A0A2A2KM97_9BILA</name>
<organism evidence="3 4">
    <name type="scientific">Diploscapter pachys</name>
    <dbReference type="NCBI Taxonomy" id="2018661"/>
    <lineage>
        <taxon>Eukaryota</taxon>
        <taxon>Metazoa</taxon>
        <taxon>Ecdysozoa</taxon>
        <taxon>Nematoda</taxon>
        <taxon>Chromadorea</taxon>
        <taxon>Rhabditida</taxon>
        <taxon>Rhabditina</taxon>
        <taxon>Rhabditomorpha</taxon>
        <taxon>Rhabditoidea</taxon>
        <taxon>Rhabditidae</taxon>
        <taxon>Diploscapter</taxon>
    </lineage>
</organism>
<evidence type="ECO:0000259" key="2">
    <source>
        <dbReference type="PROSITE" id="PS50093"/>
    </source>
</evidence>
<dbReference type="Gene3D" id="2.60.40.10">
    <property type="entry name" value="Immunoglobulins"/>
    <property type="match status" value="5"/>
</dbReference>
<dbReference type="SMART" id="SM00089">
    <property type="entry name" value="PKD"/>
    <property type="match status" value="4"/>
</dbReference>
<dbReference type="CDD" id="cd00146">
    <property type="entry name" value="PKD"/>
    <property type="match status" value="3"/>
</dbReference>
<proteinExistence type="predicted"/>
<feature type="transmembrane region" description="Helical" evidence="1">
    <location>
        <begin position="704"/>
        <end position="723"/>
    </location>
</feature>
<keyword evidence="1" id="KW-0472">Membrane</keyword>
<evidence type="ECO:0000256" key="1">
    <source>
        <dbReference type="SAM" id="Phobius"/>
    </source>
</evidence>
<keyword evidence="1" id="KW-0812">Transmembrane</keyword>
<dbReference type="PANTHER" id="PTHR46182:SF2">
    <property type="entry name" value="FI19480P1"/>
    <property type="match status" value="1"/>
</dbReference>
<dbReference type="PANTHER" id="PTHR46182">
    <property type="entry name" value="FI19480P1"/>
    <property type="match status" value="1"/>
</dbReference>
<dbReference type="PROSITE" id="PS50093">
    <property type="entry name" value="PKD"/>
    <property type="match status" value="1"/>
</dbReference>
<evidence type="ECO:0000313" key="4">
    <source>
        <dbReference type="Proteomes" id="UP000218231"/>
    </source>
</evidence>
<dbReference type="InterPro" id="IPR000601">
    <property type="entry name" value="PKD_dom"/>
</dbReference>
<sequence length="746" mass="82796">MYSELYKSRMRYIFILVIQITTIYGQSLSDGKKSNIEYCDVITNDGCKENEYCKPPMVGNKPPLEFTIQGPSEINLPEDSATLKVVPKTPSENLTYLWEVLEGVGSSMVKSFKTQTLELSQLKEGSLLFRVTITDGERQSSQDWKLVVNPAKSVDLPPKAVIRPESPVRGVSGSTIVLDAEGSTDDKKIVSYKWTLESGPTYTLPATNTAILRLENLDPGKYNFSVLVVDEAGQSSSASVLVEIYEERDDPPKAVATECGKSETGSITLRLPLEKIYLCGNSSTDDKGIVSYNWFRIDNLADKLPIDGSGSTGQVYTLTNIQSNELLGPYEFRLEVKDAKGQSDSTTIKVFVNKALNLPPVADAGGNKTLILPENSIVLDANAKDDGMIVSYRWTQKSGPTTATLLNADKAKATASDLKEGIYDFELVVVDDGGLNATAHAFINVQRGNNEPPIAKAKNVTVHLPAGIAALNGSESTDDAGIVSYKWVADEMVPASMMILDKTNKQPVLFISGLVVGVHSYNLTVKDQQGEAGSTLVYLTVERGKEDVESVEILMNSNISVWSQRSKKKLETRIEAALQSAIVEADEVWAKFVRFESIPDNGRLRAVFYAKSKEPSMRREASTSNIWTIIEAQKIVRILRKEYSMINEFNIESIATLYCKFDCSGHGRCNDNTKQCECDAFWMTSLTSLIHNNWRNEDCAWSSIYFWMLFIIIASSVFCLCIGKKPTQKLAALKRNARRRYRRRRM</sequence>
<evidence type="ECO:0000313" key="3">
    <source>
        <dbReference type="EMBL" id="PAV75126.1"/>
    </source>
</evidence>
<dbReference type="EMBL" id="LIAE01008204">
    <property type="protein sequence ID" value="PAV75126.1"/>
    <property type="molecule type" value="Genomic_DNA"/>
</dbReference>
<dbReference type="InterPro" id="IPR022409">
    <property type="entry name" value="PKD/Chitinase_dom"/>
</dbReference>
<dbReference type="AlphaFoldDB" id="A0A2A2KM97"/>
<comment type="caution">
    <text evidence="3">The sequence shown here is derived from an EMBL/GenBank/DDBJ whole genome shotgun (WGS) entry which is preliminary data.</text>
</comment>
<dbReference type="InterPro" id="IPR029865">
    <property type="entry name" value="KIAA0319-like"/>
</dbReference>